<dbReference type="InterPro" id="IPR050447">
    <property type="entry name" value="Erg6_SMT_methyltransf"/>
</dbReference>
<dbReference type="Proteomes" id="UP000061660">
    <property type="component" value="Chromosome"/>
</dbReference>
<dbReference type="PATRIC" id="fig|162209.4.peg.3826"/>
<protein>
    <submittedName>
        <fullName evidence="2">Methyltransferase type 11</fullName>
    </submittedName>
</protein>
<evidence type="ECO:0000256" key="1">
    <source>
        <dbReference type="ARBA" id="ARBA00022679"/>
    </source>
</evidence>
<sequence length="239" mass="26590">MQYLDMLTLLGAGSAHPGGFAATLEQLRRFPLPPKSRVLEVGCGTGRTSCHLVKQGHTVTGLDIRPEMLAKARVRAENEGLQLDFVEGSITALPFDDDTFDIVLAESVTNFADIPSAIKEYHRVLKPGGMLYDREVIISESIPADVFTKLTAFFGFGGLLTEEAWIALLRDHFSDSQVQDRSAFQEHMAADQSIHPDLHQIIDQQAILDAAIWRTSLEHDELILDNRDYISYALLIARK</sequence>
<dbReference type="Gene3D" id="3.40.50.150">
    <property type="entry name" value="Vaccinia Virus protein VP39"/>
    <property type="match status" value="1"/>
</dbReference>
<dbReference type="PANTHER" id="PTHR44068:SF11">
    <property type="entry name" value="GERANYL DIPHOSPHATE 2-C-METHYLTRANSFERASE"/>
    <property type="match status" value="1"/>
</dbReference>
<gene>
    <name evidence="2" type="ORF">IJ22_35960</name>
</gene>
<dbReference type="CDD" id="cd02440">
    <property type="entry name" value="AdoMet_MTases"/>
    <property type="match status" value="1"/>
</dbReference>
<dbReference type="RefSeq" id="WP_054817563.1">
    <property type="nucleotide sequence ID" value="NZ_BJCS01000005.1"/>
</dbReference>
<dbReference type="SUPFAM" id="SSF53335">
    <property type="entry name" value="S-adenosyl-L-methionine-dependent methyltransferases"/>
    <property type="match status" value="1"/>
</dbReference>
<dbReference type="KEGG" id="pnp:IJ22_35960"/>
<organism evidence="2 3">
    <name type="scientific">Paenibacillus naphthalenovorans</name>
    <dbReference type="NCBI Taxonomy" id="162209"/>
    <lineage>
        <taxon>Bacteria</taxon>
        <taxon>Bacillati</taxon>
        <taxon>Bacillota</taxon>
        <taxon>Bacilli</taxon>
        <taxon>Bacillales</taxon>
        <taxon>Paenibacillaceae</taxon>
        <taxon>Paenibacillus</taxon>
    </lineage>
</organism>
<reference evidence="3" key="1">
    <citation type="submission" date="2015-12" db="EMBL/GenBank/DDBJ databases">
        <title>Complete genome sequences of two moderately thermophilic Paenibacillus species.</title>
        <authorList>
            <person name="Butler R.III."/>
            <person name="Wang J."/>
            <person name="Stark B.C."/>
            <person name="Pombert J.-F."/>
        </authorList>
    </citation>
    <scope>NUCLEOTIDE SEQUENCE [LARGE SCALE GENOMIC DNA]</scope>
    <source>
        <strain evidence="3">32O-Y</strain>
    </source>
</reference>
<dbReference type="AlphaFoldDB" id="A0A0U2WC35"/>
<keyword evidence="1 2" id="KW-0808">Transferase</keyword>
<keyword evidence="2" id="KW-0489">Methyltransferase</keyword>
<name>A0A0U2WC35_9BACL</name>
<reference evidence="2 3" key="2">
    <citation type="journal article" date="2016" name="Genome Announc.">
        <title>Complete Genome Sequences of Two Interactive Moderate Thermophiles, Paenibacillus napthalenovorans 32O-Y and Paenibacillus sp. 32O-W.</title>
        <authorList>
            <person name="Butler R.R.III."/>
            <person name="Wang J."/>
            <person name="Stark B.C."/>
            <person name="Pombert J.F."/>
        </authorList>
    </citation>
    <scope>NUCLEOTIDE SEQUENCE [LARGE SCALE GENOMIC DNA]</scope>
    <source>
        <strain evidence="2 3">32O-Y</strain>
    </source>
</reference>
<dbReference type="OrthoDB" id="43862at2"/>
<dbReference type="GO" id="GO:0008757">
    <property type="term" value="F:S-adenosylmethionine-dependent methyltransferase activity"/>
    <property type="evidence" value="ECO:0007669"/>
    <property type="project" value="InterPro"/>
</dbReference>
<evidence type="ECO:0000313" key="2">
    <source>
        <dbReference type="EMBL" id="ALS23934.1"/>
    </source>
</evidence>
<evidence type="ECO:0000313" key="3">
    <source>
        <dbReference type="Proteomes" id="UP000061660"/>
    </source>
</evidence>
<dbReference type="Pfam" id="PF08241">
    <property type="entry name" value="Methyltransf_11"/>
    <property type="match status" value="1"/>
</dbReference>
<accession>A0A0U2WC35</accession>
<dbReference type="PANTHER" id="PTHR44068">
    <property type="entry name" value="ZGC:194242"/>
    <property type="match status" value="1"/>
</dbReference>
<dbReference type="InterPro" id="IPR013216">
    <property type="entry name" value="Methyltransf_11"/>
</dbReference>
<dbReference type="InterPro" id="IPR029063">
    <property type="entry name" value="SAM-dependent_MTases_sf"/>
</dbReference>
<proteinExistence type="predicted"/>
<dbReference type="GO" id="GO:0032259">
    <property type="term" value="P:methylation"/>
    <property type="evidence" value="ECO:0007669"/>
    <property type="project" value="UniProtKB-KW"/>
</dbReference>
<dbReference type="STRING" id="162209.IJ22_35960"/>
<dbReference type="EMBL" id="CP013652">
    <property type="protein sequence ID" value="ALS23934.1"/>
    <property type="molecule type" value="Genomic_DNA"/>
</dbReference>
<keyword evidence="3" id="KW-1185">Reference proteome</keyword>